<dbReference type="InterPro" id="IPR050074">
    <property type="entry name" value="DHO_dehydrogenase"/>
</dbReference>
<keyword evidence="6 16" id="KW-0285">Flavoprotein</keyword>
<evidence type="ECO:0000256" key="6">
    <source>
        <dbReference type="ARBA" id="ARBA00022630"/>
    </source>
</evidence>
<keyword evidence="14" id="KW-0472">Membrane</keyword>
<dbReference type="EMBL" id="BSXW01000263">
    <property type="protein sequence ID" value="GMF16864.1"/>
    <property type="molecule type" value="Genomic_DNA"/>
</dbReference>
<dbReference type="InterPro" id="IPR005719">
    <property type="entry name" value="Dihydroorotate_DH_2"/>
</dbReference>
<protein>
    <recommendedName>
        <fullName evidence="5 16">Dihydroorotate dehydrogenase (quinone), mitochondrial</fullName>
        <shortName evidence="16">DHOdehase</shortName>
        <ecNumber evidence="4 16">1.3.5.2</ecNumber>
    </recommendedName>
</protein>
<name>A0A9W6WTB9_9STRA</name>
<dbReference type="NCBIfam" id="NF003645">
    <property type="entry name" value="PRK05286.1-2"/>
    <property type="match status" value="1"/>
</dbReference>
<keyword evidence="9 16" id="KW-0999">Mitochondrion inner membrane</keyword>
<dbReference type="OrthoDB" id="14784at2759"/>
<dbReference type="CDD" id="cd04738">
    <property type="entry name" value="DHOD_2_like"/>
    <property type="match status" value="1"/>
</dbReference>
<evidence type="ECO:0000256" key="2">
    <source>
        <dbReference type="ARBA" id="ARBA00005161"/>
    </source>
</evidence>
<evidence type="ECO:0000256" key="10">
    <source>
        <dbReference type="ARBA" id="ARBA00022946"/>
    </source>
</evidence>
<keyword evidence="10" id="KW-0809">Transit peptide</keyword>
<keyword evidence="8" id="KW-0812">Transmembrane</keyword>
<dbReference type="PROSITE" id="PS00911">
    <property type="entry name" value="DHODEHASE_1"/>
    <property type="match status" value="1"/>
</dbReference>
<dbReference type="GO" id="GO:0006207">
    <property type="term" value="P:'de novo' pyrimidine nucleobase biosynthetic process"/>
    <property type="evidence" value="ECO:0007669"/>
    <property type="project" value="InterPro"/>
</dbReference>
<keyword evidence="19" id="KW-1185">Reference proteome</keyword>
<comment type="catalytic activity">
    <reaction evidence="15 16">
        <text>(S)-dihydroorotate + a quinone = orotate + a quinol</text>
        <dbReference type="Rhea" id="RHEA:30187"/>
        <dbReference type="ChEBI" id="CHEBI:24646"/>
        <dbReference type="ChEBI" id="CHEBI:30839"/>
        <dbReference type="ChEBI" id="CHEBI:30864"/>
        <dbReference type="ChEBI" id="CHEBI:132124"/>
        <dbReference type="EC" id="1.3.5.2"/>
    </reaction>
</comment>
<dbReference type="PANTHER" id="PTHR48109:SF4">
    <property type="entry name" value="DIHYDROOROTATE DEHYDROGENASE (QUINONE), MITOCHONDRIAL"/>
    <property type="match status" value="1"/>
</dbReference>
<evidence type="ECO:0000256" key="13">
    <source>
        <dbReference type="ARBA" id="ARBA00023128"/>
    </source>
</evidence>
<evidence type="ECO:0000256" key="14">
    <source>
        <dbReference type="ARBA" id="ARBA00023136"/>
    </source>
</evidence>
<keyword evidence="12 16" id="KW-0560">Oxidoreductase</keyword>
<dbReference type="GO" id="GO:0106430">
    <property type="term" value="F:dihydroorotate dehydrogenase (quinone) activity"/>
    <property type="evidence" value="ECO:0007669"/>
    <property type="project" value="UniProtKB-EC"/>
</dbReference>
<comment type="subcellular location">
    <subcellularLocation>
        <location evidence="1 16">Mitochondrion inner membrane</location>
        <topology evidence="1 16">Single-pass membrane protein</topology>
    </subcellularLocation>
</comment>
<comment type="cofactor">
    <cofactor evidence="16">
        <name>FMN</name>
        <dbReference type="ChEBI" id="CHEBI:58210"/>
    </cofactor>
    <text evidence="16">Binds 1 FMN per subunit.</text>
</comment>
<keyword evidence="11" id="KW-1133">Transmembrane helix</keyword>
<dbReference type="Pfam" id="PF01180">
    <property type="entry name" value="DHO_dh"/>
    <property type="match status" value="1"/>
</dbReference>
<dbReference type="GO" id="GO:0005743">
    <property type="term" value="C:mitochondrial inner membrane"/>
    <property type="evidence" value="ECO:0007669"/>
    <property type="project" value="UniProtKB-SubCell"/>
</dbReference>
<dbReference type="Proteomes" id="UP001165083">
    <property type="component" value="Unassembled WGS sequence"/>
</dbReference>
<dbReference type="SUPFAM" id="SSF51395">
    <property type="entry name" value="FMN-linked oxidoreductases"/>
    <property type="match status" value="1"/>
</dbReference>
<dbReference type="GO" id="GO:0009220">
    <property type="term" value="P:pyrimidine ribonucleotide biosynthetic process"/>
    <property type="evidence" value="ECO:0007669"/>
    <property type="project" value="TreeGrafter"/>
</dbReference>
<dbReference type="AlphaFoldDB" id="A0A9W6WTB9"/>
<evidence type="ECO:0000256" key="16">
    <source>
        <dbReference type="RuleBase" id="RU361255"/>
    </source>
</evidence>
<evidence type="ECO:0000256" key="15">
    <source>
        <dbReference type="ARBA" id="ARBA00048639"/>
    </source>
</evidence>
<dbReference type="PANTHER" id="PTHR48109">
    <property type="entry name" value="DIHYDROOROTATE DEHYDROGENASE (QUINONE), MITOCHONDRIAL-RELATED"/>
    <property type="match status" value="1"/>
</dbReference>
<comment type="caution">
    <text evidence="18">The sequence shown here is derived from an EMBL/GenBank/DDBJ whole genome shotgun (WGS) entry which is preliminary data.</text>
</comment>
<gene>
    <name evidence="18" type="ORF">Plil01_000608900</name>
</gene>
<comment type="similarity">
    <text evidence="3 16">Belongs to the dihydroorotate dehydrogenase family. Type 2 subfamily.</text>
</comment>
<keyword evidence="13 16" id="KW-0496">Mitochondrion</keyword>
<evidence type="ECO:0000256" key="8">
    <source>
        <dbReference type="ARBA" id="ARBA00022692"/>
    </source>
</evidence>
<evidence type="ECO:0000259" key="17">
    <source>
        <dbReference type="Pfam" id="PF01180"/>
    </source>
</evidence>
<dbReference type="Gene3D" id="3.20.20.70">
    <property type="entry name" value="Aldolase class I"/>
    <property type="match status" value="1"/>
</dbReference>
<keyword evidence="7 16" id="KW-0288">FMN</keyword>
<evidence type="ECO:0000256" key="12">
    <source>
        <dbReference type="ARBA" id="ARBA00023002"/>
    </source>
</evidence>
<evidence type="ECO:0000256" key="11">
    <source>
        <dbReference type="ARBA" id="ARBA00022989"/>
    </source>
</evidence>
<dbReference type="PROSITE" id="PS00912">
    <property type="entry name" value="DHODEHASE_2"/>
    <property type="match status" value="1"/>
</dbReference>
<evidence type="ECO:0000256" key="9">
    <source>
        <dbReference type="ARBA" id="ARBA00022792"/>
    </source>
</evidence>
<dbReference type="NCBIfam" id="TIGR01036">
    <property type="entry name" value="pyrD_sub2"/>
    <property type="match status" value="1"/>
</dbReference>
<dbReference type="EC" id="1.3.5.2" evidence="4 16"/>
<accession>A0A9W6WTB9</accession>
<evidence type="ECO:0000256" key="5">
    <source>
        <dbReference type="ARBA" id="ARBA00017599"/>
    </source>
</evidence>
<dbReference type="FunFam" id="3.20.20.70:FF:000066">
    <property type="entry name" value="Dihydroorotate dehydrogenase (quinone), mitochondrial"/>
    <property type="match status" value="1"/>
</dbReference>
<evidence type="ECO:0000256" key="3">
    <source>
        <dbReference type="ARBA" id="ARBA00005359"/>
    </source>
</evidence>
<organism evidence="18 19">
    <name type="scientific">Phytophthora lilii</name>
    <dbReference type="NCBI Taxonomy" id="2077276"/>
    <lineage>
        <taxon>Eukaryota</taxon>
        <taxon>Sar</taxon>
        <taxon>Stramenopiles</taxon>
        <taxon>Oomycota</taxon>
        <taxon>Peronosporomycetes</taxon>
        <taxon>Peronosporales</taxon>
        <taxon>Peronosporaceae</taxon>
        <taxon>Phytophthora</taxon>
    </lineage>
</organism>
<feature type="domain" description="Dihydroorotate dehydrogenase catalytic" evidence="17">
    <location>
        <begin position="105"/>
        <end position="411"/>
    </location>
</feature>
<dbReference type="InterPro" id="IPR001295">
    <property type="entry name" value="Dihydroorotate_DH_CS"/>
</dbReference>
<reference evidence="18" key="1">
    <citation type="submission" date="2023-04" db="EMBL/GenBank/DDBJ databases">
        <title>Phytophthora lilii NBRC 32176.</title>
        <authorList>
            <person name="Ichikawa N."/>
            <person name="Sato H."/>
            <person name="Tonouchi N."/>
        </authorList>
    </citation>
    <scope>NUCLEOTIDE SEQUENCE</scope>
    <source>
        <strain evidence="18">NBRC 32176</strain>
    </source>
</reference>
<sequence length="428" mass="45350">MRAASSFRRAARRALAQPAAPFSTAKSSGASVHTAAYLAVGGGAAAAVVAAANGVVPHEWAIRQLAEPMMPVVRLFDPETAHKIAVQCARFGLTPKDPDEDPPLLRVQALGLQFPNPLGIAAGFDKDAEAMEGMLDMGFGCVEIGSVTPKPQPGNPQPRVFRLYEDRGVINRYGFNSKGLEHVGARLERYVGSRAKRTAPGNGHRAGVLGVNLGKNKLTEDAAADYVLGVHALGKYADYLVVNVSSPNTPGLRTLQGKIQLQNLLVRVIKARDEVAATEKRNIPLLVKIAPDLTEDDKQDIADVALELKLDGLVVSNTTLSRPDTLKGAAKVEAGGLSGLPVRDMSTKVLGDMYKLTKGQIPLIGVGGVSTGQDAYDKIRAGASLVQMYSCLIYESPLAVPRAKKELAALLRRDGYKSVAEAVGAAHK</sequence>
<evidence type="ECO:0000256" key="1">
    <source>
        <dbReference type="ARBA" id="ARBA00004434"/>
    </source>
</evidence>
<evidence type="ECO:0000256" key="7">
    <source>
        <dbReference type="ARBA" id="ARBA00022643"/>
    </source>
</evidence>
<dbReference type="InterPro" id="IPR005720">
    <property type="entry name" value="Dihydroorotate_DH_cat"/>
</dbReference>
<evidence type="ECO:0000313" key="19">
    <source>
        <dbReference type="Proteomes" id="UP001165083"/>
    </source>
</evidence>
<comment type="pathway">
    <text evidence="2 16">Pyrimidine metabolism; UMP biosynthesis via de novo pathway; orotate from (S)-dihydroorotate (quinone route): step 1/1.</text>
</comment>
<evidence type="ECO:0000313" key="18">
    <source>
        <dbReference type="EMBL" id="GMF16864.1"/>
    </source>
</evidence>
<evidence type="ECO:0000256" key="4">
    <source>
        <dbReference type="ARBA" id="ARBA00012791"/>
    </source>
</evidence>
<dbReference type="InterPro" id="IPR013785">
    <property type="entry name" value="Aldolase_TIM"/>
</dbReference>
<proteinExistence type="inferred from homology"/>
<dbReference type="NCBIfam" id="NF003652">
    <property type="entry name" value="PRK05286.2-5"/>
    <property type="match status" value="1"/>
</dbReference>